<name>A0AA35CHT7_9FIRM</name>
<reference evidence="2" key="1">
    <citation type="submission" date="2022-03" db="EMBL/GenBank/DDBJ databases">
        <title>Complete genome sequence of Caldinitratiruptor microaerophilus.</title>
        <authorList>
            <person name="Mukaiyama R."/>
            <person name="Nishiyama T."/>
            <person name="Ueda K."/>
        </authorList>
    </citation>
    <scope>NUCLEOTIDE SEQUENCE</scope>
    <source>
        <strain evidence="2">JCM 16183</strain>
    </source>
</reference>
<gene>
    <name evidence="2" type="ORF">caldi_03540</name>
</gene>
<protein>
    <recommendedName>
        <fullName evidence="1">Restriction endonuclease type II DpnII-like domain-containing protein</fullName>
    </recommendedName>
</protein>
<dbReference type="GO" id="GO:0009307">
    <property type="term" value="P:DNA restriction-modification system"/>
    <property type="evidence" value="ECO:0007669"/>
    <property type="project" value="InterPro"/>
</dbReference>
<evidence type="ECO:0000313" key="3">
    <source>
        <dbReference type="Proteomes" id="UP001163687"/>
    </source>
</evidence>
<accession>A0AA35CHT7</accession>
<proteinExistence type="predicted"/>
<dbReference type="RefSeq" id="WP_264843388.1">
    <property type="nucleotide sequence ID" value="NZ_AP025628.1"/>
</dbReference>
<dbReference type="Pfam" id="PF04556">
    <property type="entry name" value="DpnII"/>
    <property type="match status" value="1"/>
</dbReference>
<sequence length="291" mass="32892">MRFPSVSVEELLQQFQEAPSEWLDDAGRETLRAIGRFLDEAKTGVDAEKLDALLASSPRTLDVIRLFLGLSQDEMANHLRAAGGGALSGTYASIRDRLKHDHVRATVVSALVRLGAVHTIGAHLRKRWTIRDVLLERYQFGRGRAVKGQLRGRSLENEVEQRLRRLGVPYVARVTFIGRDGKQAKADFAIPGAQRPKTVIESKVYEATGSKQTDVLGDILKIVEARDYLTYFFVVTDGLGWHNRVSDLRHLVEFQQRGMVSMIFTRATLGKLEEAVRYIYQHEYGRQSEEE</sequence>
<dbReference type="EMBL" id="AP025628">
    <property type="protein sequence ID" value="BDG59264.1"/>
    <property type="molecule type" value="Genomic_DNA"/>
</dbReference>
<evidence type="ECO:0000259" key="1">
    <source>
        <dbReference type="Pfam" id="PF04556"/>
    </source>
</evidence>
<dbReference type="GO" id="GO:0003677">
    <property type="term" value="F:DNA binding"/>
    <property type="evidence" value="ECO:0007669"/>
    <property type="project" value="InterPro"/>
</dbReference>
<evidence type="ECO:0000313" key="2">
    <source>
        <dbReference type="EMBL" id="BDG59264.1"/>
    </source>
</evidence>
<keyword evidence="3" id="KW-1185">Reference proteome</keyword>
<dbReference type="KEGG" id="cmic:caldi_03540"/>
<dbReference type="GO" id="GO:0009036">
    <property type="term" value="F:type II site-specific deoxyribonuclease activity"/>
    <property type="evidence" value="ECO:0007669"/>
    <property type="project" value="InterPro"/>
</dbReference>
<feature type="domain" description="Restriction endonuclease type II DpnII-like" evidence="1">
    <location>
        <begin position="180"/>
        <end position="252"/>
    </location>
</feature>
<dbReference type="AlphaFoldDB" id="A0AA35CHT7"/>
<organism evidence="2 3">
    <name type="scientific">Caldinitratiruptor microaerophilus</name>
    <dbReference type="NCBI Taxonomy" id="671077"/>
    <lineage>
        <taxon>Bacteria</taxon>
        <taxon>Bacillati</taxon>
        <taxon>Bacillota</taxon>
        <taxon>Clostridia</taxon>
        <taxon>Eubacteriales</taxon>
        <taxon>Symbiobacteriaceae</taxon>
        <taxon>Caldinitratiruptor</taxon>
    </lineage>
</organism>
<dbReference type="InterPro" id="IPR007637">
    <property type="entry name" value="Restrct_endonuc_II_DpnII-like"/>
</dbReference>
<dbReference type="Proteomes" id="UP001163687">
    <property type="component" value="Chromosome"/>
</dbReference>